<evidence type="ECO:0000313" key="7">
    <source>
        <dbReference type="Proteomes" id="UP000000263"/>
    </source>
</evidence>
<evidence type="ECO:0000313" key="6">
    <source>
        <dbReference type="EMBL" id="ABU57321.1"/>
    </source>
</evidence>
<dbReference type="KEGG" id="rca:Rcas_1224"/>
<dbReference type="SUPFAM" id="SSF53383">
    <property type="entry name" value="PLP-dependent transferases"/>
    <property type="match status" value="1"/>
</dbReference>
<dbReference type="Gene3D" id="3.90.1150.10">
    <property type="entry name" value="Aspartate Aminotransferase, domain 1"/>
    <property type="match status" value="1"/>
</dbReference>
<feature type="binding site" evidence="5">
    <location>
        <position position="282"/>
    </location>
    <ligand>
        <name>pyridoxal 5'-phosphate</name>
        <dbReference type="ChEBI" id="CHEBI:597326"/>
    </ligand>
</feature>
<feature type="modified residue" description="N6-(pyridoxal phosphate)lysine" evidence="5">
    <location>
        <position position="253"/>
    </location>
</feature>
<dbReference type="Proteomes" id="UP000000263">
    <property type="component" value="Chromosome"/>
</dbReference>
<dbReference type="RefSeq" id="WP_012119751.1">
    <property type="nucleotide sequence ID" value="NC_009767.1"/>
</dbReference>
<keyword evidence="4 5" id="KW-0663">Pyridoxal phosphate</keyword>
<dbReference type="PANTHER" id="PTHR11986">
    <property type="entry name" value="AMINOTRANSFERASE CLASS III"/>
    <property type="match status" value="1"/>
</dbReference>
<organism evidence="6 7">
    <name type="scientific">Roseiflexus castenholzii (strain DSM 13941 / HLO8)</name>
    <dbReference type="NCBI Taxonomy" id="383372"/>
    <lineage>
        <taxon>Bacteria</taxon>
        <taxon>Bacillati</taxon>
        <taxon>Chloroflexota</taxon>
        <taxon>Chloroflexia</taxon>
        <taxon>Chloroflexales</taxon>
        <taxon>Roseiflexineae</taxon>
        <taxon>Roseiflexaceae</taxon>
        <taxon>Roseiflexus</taxon>
    </lineage>
</organism>
<dbReference type="GO" id="GO:0006526">
    <property type="term" value="P:L-arginine biosynthetic process"/>
    <property type="evidence" value="ECO:0007669"/>
    <property type="project" value="UniProtKB-UniRule"/>
</dbReference>
<dbReference type="STRING" id="383372.Rcas_1224"/>
<dbReference type="PROSITE" id="PS00600">
    <property type="entry name" value="AA_TRANSFER_CLASS_3"/>
    <property type="match status" value="1"/>
</dbReference>
<name>A7NIM1_ROSCS</name>
<gene>
    <name evidence="5" type="primary">argD</name>
    <name evidence="6" type="ordered locus">Rcas_1224</name>
</gene>
<comment type="catalytic activity">
    <reaction evidence="5">
        <text>N(2)-acetyl-L-ornithine + 2-oxoglutarate = N-acetyl-L-glutamate 5-semialdehyde + L-glutamate</text>
        <dbReference type="Rhea" id="RHEA:18049"/>
        <dbReference type="ChEBI" id="CHEBI:16810"/>
        <dbReference type="ChEBI" id="CHEBI:29123"/>
        <dbReference type="ChEBI" id="CHEBI:29985"/>
        <dbReference type="ChEBI" id="CHEBI:57805"/>
        <dbReference type="EC" id="2.6.1.11"/>
    </reaction>
</comment>
<sequence length="399" mass="42676">MTTADIIAAEQRYLLQTYARPGFVIERGAGCYLYDSEGRRYLDCVAGIAVNALGYGDPDVARVIREHADGIIHLSNLYHSRPAVELAQTLVEHTPWADRAFFCNSGAEAVEGALKFSRRYARDIHGESKTTIVAFTGSFHGRTMGAVAVTAREKYRQPFEPVMPGARFVPFNDSAAAAAAITDDVCGVIIEPVQGEGGLSVATPEFLHTLRERCNAVDALLIFDEIQCGIGRTGALWAHEPYGITPDIMTIAKPLGGGLPIGAILMRQKVAQTIHVGDHGTTFGGGPFVTTVARTVFHKIANPTFLAHVREVGDYLGEALNDLKAAHPGIVLEVRGRGLMRGVVIGGPAGAVREAAHGEGLLIATAGDDVLRLVPPLILTRAQVDEAVEKLTRALDAVR</sequence>
<dbReference type="EC" id="2.6.1.11" evidence="5"/>
<dbReference type="InterPro" id="IPR049704">
    <property type="entry name" value="Aminotrans_3_PPA_site"/>
</dbReference>
<feature type="binding site" evidence="5">
    <location>
        <position position="281"/>
    </location>
    <ligand>
        <name>N(2)-acetyl-L-ornithine</name>
        <dbReference type="ChEBI" id="CHEBI:57805"/>
    </ligand>
</feature>
<dbReference type="UniPathway" id="UPA00068">
    <property type="reaction ID" value="UER00109"/>
</dbReference>
<dbReference type="InterPro" id="IPR050103">
    <property type="entry name" value="Class-III_PLP-dep_AT"/>
</dbReference>
<reference evidence="6 7" key="1">
    <citation type="submission" date="2007-08" db="EMBL/GenBank/DDBJ databases">
        <title>Complete sequence of Roseiflexus castenholzii DSM 13941.</title>
        <authorList>
            <consortium name="US DOE Joint Genome Institute"/>
            <person name="Copeland A."/>
            <person name="Lucas S."/>
            <person name="Lapidus A."/>
            <person name="Barry K."/>
            <person name="Glavina del Rio T."/>
            <person name="Dalin E."/>
            <person name="Tice H."/>
            <person name="Pitluck S."/>
            <person name="Thompson L.S."/>
            <person name="Brettin T."/>
            <person name="Bruce D."/>
            <person name="Detter J.C."/>
            <person name="Han C."/>
            <person name="Tapia R."/>
            <person name="Schmutz J."/>
            <person name="Larimer F."/>
            <person name="Land M."/>
            <person name="Hauser L."/>
            <person name="Kyrpides N."/>
            <person name="Mikhailova N."/>
            <person name="Bryant D.A."/>
            <person name="Hanada S."/>
            <person name="Tsukatani Y."/>
            <person name="Richardson P."/>
        </authorList>
    </citation>
    <scope>NUCLEOTIDE SEQUENCE [LARGE SCALE GENOMIC DNA]</scope>
    <source>
        <strain evidence="7">DSM 13941 / HLO8</strain>
    </source>
</reference>
<keyword evidence="3 5" id="KW-0808">Transferase</keyword>
<dbReference type="GO" id="GO:0042802">
    <property type="term" value="F:identical protein binding"/>
    <property type="evidence" value="ECO:0007669"/>
    <property type="project" value="TreeGrafter"/>
</dbReference>
<dbReference type="GO" id="GO:0030170">
    <property type="term" value="F:pyridoxal phosphate binding"/>
    <property type="evidence" value="ECO:0007669"/>
    <property type="project" value="InterPro"/>
</dbReference>
<accession>A7NIM1</accession>
<comment type="similarity">
    <text evidence="5">Belongs to the class-III pyridoxal-phosphate-dependent aminotransferase family. ArgD subfamily.</text>
</comment>
<feature type="binding site" evidence="5">
    <location>
        <begin position="106"/>
        <end position="107"/>
    </location>
    <ligand>
        <name>pyridoxal 5'-phosphate</name>
        <dbReference type="ChEBI" id="CHEBI:597326"/>
    </ligand>
</feature>
<keyword evidence="2 5" id="KW-0028">Amino-acid biosynthesis</keyword>
<evidence type="ECO:0000256" key="3">
    <source>
        <dbReference type="ARBA" id="ARBA00022679"/>
    </source>
</evidence>
<feature type="binding site" evidence="5">
    <location>
        <position position="139"/>
    </location>
    <ligand>
        <name>pyridoxal 5'-phosphate</name>
        <dbReference type="ChEBI" id="CHEBI:597326"/>
    </ligand>
</feature>
<evidence type="ECO:0000256" key="2">
    <source>
        <dbReference type="ARBA" id="ARBA00022605"/>
    </source>
</evidence>
<dbReference type="NCBIfam" id="NF002325">
    <property type="entry name" value="PRK01278.1"/>
    <property type="match status" value="1"/>
</dbReference>
<dbReference type="InterPro" id="IPR005814">
    <property type="entry name" value="Aminotrans_3"/>
</dbReference>
<dbReference type="AlphaFoldDB" id="A7NIM1"/>
<dbReference type="InterPro" id="IPR015424">
    <property type="entry name" value="PyrdxlP-dep_Trfase"/>
</dbReference>
<dbReference type="eggNOG" id="COG4992">
    <property type="taxonomic scope" value="Bacteria"/>
</dbReference>
<dbReference type="InterPro" id="IPR015421">
    <property type="entry name" value="PyrdxlP-dep_Trfase_major"/>
</dbReference>
<keyword evidence="5" id="KW-0963">Cytoplasm</keyword>
<keyword evidence="1 5" id="KW-0032">Aminotransferase</keyword>
<keyword evidence="5" id="KW-0055">Arginine biosynthesis</keyword>
<dbReference type="CDD" id="cd00610">
    <property type="entry name" value="OAT_like"/>
    <property type="match status" value="1"/>
</dbReference>
<feature type="binding site" evidence="5">
    <location>
        <begin position="224"/>
        <end position="227"/>
    </location>
    <ligand>
        <name>pyridoxal 5'-phosphate</name>
        <dbReference type="ChEBI" id="CHEBI:597326"/>
    </ligand>
</feature>
<protein>
    <recommendedName>
        <fullName evidence="5">Acetylornithine aminotransferase</fullName>
        <shortName evidence="5">ACOAT</shortName>
        <ecNumber evidence="5">2.6.1.11</ecNumber>
    </recommendedName>
</protein>
<comment type="subunit">
    <text evidence="5">Homodimer.</text>
</comment>
<dbReference type="PIRSF" id="PIRSF000521">
    <property type="entry name" value="Transaminase_4ab_Lys_Orn"/>
    <property type="match status" value="1"/>
</dbReference>
<feature type="binding site" evidence="5">
    <location>
        <position position="142"/>
    </location>
    <ligand>
        <name>N(2)-acetyl-L-ornithine</name>
        <dbReference type="ChEBI" id="CHEBI:57805"/>
    </ligand>
</feature>
<comment type="cofactor">
    <cofactor evidence="5">
        <name>pyridoxal 5'-phosphate</name>
        <dbReference type="ChEBI" id="CHEBI:597326"/>
    </cofactor>
    <text evidence="5">Binds 1 pyridoxal phosphate per subunit.</text>
</comment>
<dbReference type="Gene3D" id="3.40.640.10">
    <property type="entry name" value="Type I PLP-dependent aspartate aminotransferase-like (Major domain)"/>
    <property type="match status" value="1"/>
</dbReference>
<dbReference type="InterPro" id="IPR004636">
    <property type="entry name" value="AcOrn/SuccOrn_fam"/>
</dbReference>
<dbReference type="GO" id="GO:0003992">
    <property type="term" value="F:N2-acetyl-L-ornithine:2-oxoglutarate 5-aminotransferase activity"/>
    <property type="evidence" value="ECO:0007669"/>
    <property type="project" value="UniProtKB-UniRule"/>
</dbReference>
<dbReference type="EMBL" id="CP000804">
    <property type="protein sequence ID" value="ABU57321.1"/>
    <property type="molecule type" value="Genomic_DNA"/>
</dbReference>
<proteinExistence type="inferred from homology"/>
<evidence type="ECO:0000256" key="4">
    <source>
        <dbReference type="ARBA" id="ARBA00022898"/>
    </source>
</evidence>
<keyword evidence="7" id="KW-1185">Reference proteome</keyword>
<dbReference type="Pfam" id="PF00202">
    <property type="entry name" value="Aminotran_3"/>
    <property type="match status" value="1"/>
</dbReference>
<dbReference type="NCBIfam" id="TIGR00707">
    <property type="entry name" value="argD"/>
    <property type="match status" value="1"/>
</dbReference>
<evidence type="ECO:0000256" key="5">
    <source>
        <dbReference type="HAMAP-Rule" id="MF_01107"/>
    </source>
</evidence>
<evidence type="ECO:0000256" key="1">
    <source>
        <dbReference type="ARBA" id="ARBA00022576"/>
    </source>
</evidence>
<dbReference type="PANTHER" id="PTHR11986:SF79">
    <property type="entry name" value="ACETYLORNITHINE AMINOTRANSFERASE, MITOCHONDRIAL"/>
    <property type="match status" value="1"/>
</dbReference>
<dbReference type="HAMAP" id="MF_01107">
    <property type="entry name" value="ArgD_aminotrans_3"/>
    <property type="match status" value="1"/>
</dbReference>
<comment type="miscellaneous">
    <text evidence="5">May also have succinyldiaminopimelate aminotransferase activity, thus carrying out the corresponding step in lysine biosynthesis.</text>
</comment>
<comment type="subcellular location">
    <subcellularLocation>
        <location evidence="5">Cytoplasm</location>
    </subcellularLocation>
</comment>
<dbReference type="InterPro" id="IPR015422">
    <property type="entry name" value="PyrdxlP-dep_Trfase_small"/>
</dbReference>
<comment type="pathway">
    <text evidence="5">Amino-acid biosynthesis; L-arginine biosynthesis; N(2)-acetyl-L-ornithine from L-glutamate: step 4/4.</text>
</comment>
<dbReference type="GO" id="GO:0005737">
    <property type="term" value="C:cytoplasm"/>
    <property type="evidence" value="ECO:0007669"/>
    <property type="project" value="UniProtKB-SubCell"/>
</dbReference>
<dbReference type="FunFam" id="3.40.640.10:FF:000004">
    <property type="entry name" value="Acetylornithine aminotransferase"/>
    <property type="match status" value="1"/>
</dbReference>
<dbReference type="HOGENOM" id="CLU_016922_10_1_0"/>
<dbReference type="OrthoDB" id="9807885at2"/>